<gene>
    <name evidence="1" type="ORF">UAU_02500</name>
</gene>
<accession>R2T0M0</accession>
<protein>
    <submittedName>
        <fullName evidence="1">Uncharacterized protein</fullName>
    </submittedName>
</protein>
<dbReference type="AlphaFoldDB" id="R2T0M0"/>
<dbReference type="Proteomes" id="UP000013782">
    <property type="component" value="Unassembled WGS sequence"/>
</dbReference>
<evidence type="ECO:0000313" key="2">
    <source>
        <dbReference type="Proteomes" id="UP000013782"/>
    </source>
</evidence>
<comment type="caution">
    <text evidence="1">The sequence shown here is derived from an EMBL/GenBank/DDBJ whole genome shotgun (WGS) entry which is preliminary data.</text>
</comment>
<keyword evidence="2" id="KW-1185">Reference proteome</keyword>
<name>R2T0M0_9ENTE</name>
<organism evidence="1 2">
    <name type="scientific">Enterococcus pallens ATCC BAA-351</name>
    <dbReference type="NCBI Taxonomy" id="1158607"/>
    <lineage>
        <taxon>Bacteria</taxon>
        <taxon>Bacillati</taxon>
        <taxon>Bacillota</taxon>
        <taxon>Bacilli</taxon>
        <taxon>Lactobacillales</taxon>
        <taxon>Enterococcaceae</taxon>
        <taxon>Enterococcus</taxon>
    </lineage>
</organism>
<evidence type="ECO:0000313" key="1">
    <source>
        <dbReference type="EMBL" id="EOH93804.1"/>
    </source>
</evidence>
<dbReference type="EMBL" id="AJAQ01000016">
    <property type="protein sequence ID" value="EOH93804.1"/>
    <property type="molecule type" value="Genomic_DNA"/>
</dbReference>
<sequence>MKLWKKNCGGKDVSIIPKDSPVSIKYAGIIKQSEVKGELWKE</sequence>
<dbReference type="HOGENOM" id="CLU_3251186_0_0_9"/>
<reference evidence="1 2" key="1">
    <citation type="submission" date="2013-02" db="EMBL/GenBank/DDBJ databases">
        <title>The Genome Sequence of Enterococcus pallens BAA-351.</title>
        <authorList>
            <consortium name="The Broad Institute Genome Sequencing Platform"/>
            <consortium name="The Broad Institute Genome Sequencing Center for Infectious Disease"/>
            <person name="Earl A.M."/>
            <person name="Gilmore M.S."/>
            <person name="Lebreton F."/>
            <person name="Walker B."/>
            <person name="Young S.K."/>
            <person name="Zeng Q."/>
            <person name="Gargeya S."/>
            <person name="Fitzgerald M."/>
            <person name="Haas B."/>
            <person name="Abouelleil A."/>
            <person name="Alvarado L."/>
            <person name="Arachchi H.M."/>
            <person name="Berlin A.M."/>
            <person name="Chapman S.B."/>
            <person name="Dewar J."/>
            <person name="Goldberg J."/>
            <person name="Griggs A."/>
            <person name="Gujja S."/>
            <person name="Hansen M."/>
            <person name="Howarth C."/>
            <person name="Imamovic A."/>
            <person name="Larimer J."/>
            <person name="McCowan C."/>
            <person name="Murphy C."/>
            <person name="Neiman D."/>
            <person name="Pearson M."/>
            <person name="Priest M."/>
            <person name="Roberts A."/>
            <person name="Saif S."/>
            <person name="Shea T."/>
            <person name="Sisk P."/>
            <person name="Sykes S."/>
            <person name="Wortman J."/>
            <person name="Nusbaum C."/>
            <person name="Birren B."/>
        </authorList>
    </citation>
    <scope>NUCLEOTIDE SEQUENCE [LARGE SCALE GENOMIC DNA]</scope>
    <source>
        <strain evidence="1 2">ATCC BAA-351</strain>
    </source>
</reference>
<proteinExistence type="predicted"/>